<dbReference type="PANTHER" id="PTHR24346:SF38">
    <property type="entry name" value="NON-SPECIFIC SERINE_THREONINE PROTEIN KINASE"/>
    <property type="match status" value="1"/>
</dbReference>
<keyword evidence="3" id="KW-0808">Transferase</keyword>
<keyword evidence="2" id="KW-0723">Serine/threonine-protein kinase</keyword>
<evidence type="ECO:0000256" key="3">
    <source>
        <dbReference type="ARBA" id="ARBA00022679"/>
    </source>
</evidence>
<dbReference type="Proteomes" id="UP000515129">
    <property type="component" value="Chromosome 30"/>
</dbReference>
<dbReference type="GO" id="GO:0050321">
    <property type="term" value="F:tau-protein kinase activity"/>
    <property type="evidence" value="ECO:0007669"/>
    <property type="project" value="TreeGrafter"/>
</dbReference>
<feature type="region of interest" description="Disordered" evidence="10">
    <location>
        <begin position="561"/>
        <end position="592"/>
    </location>
</feature>
<dbReference type="PROSITE" id="PS50030">
    <property type="entry name" value="UBA"/>
    <property type="match status" value="1"/>
</dbReference>
<dbReference type="GO" id="GO:0005524">
    <property type="term" value="F:ATP binding"/>
    <property type="evidence" value="ECO:0007669"/>
    <property type="project" value="UniProtKB-UniRule"/>
</dbReference>
<dbReference type="EC" id="2.7.11.1" evidence="1"/>
<comment type="catalytic activity">
    <reaction evidence="8">
        <text>L-seryl-[protein] + ATP = O-phospho-L-seryl-[protein] + ADP + H(+)</text>
        <dbReference type="Rhea" id="RHEA:17989"/>
        <dbReference type="Rhea" id="RHEA-COMP:9863"/>
        <dbReference type="Rhea" id="RHEA-COMP:11604"/>
        <dbReference type="ChEBI" id="CHEBI:15378"/>
        <dbReference type="ChEBI" id="CHEBI:29999"/>
        <dbReference type="ChEBI" id="CHEBI:30616"/>
        <dbReference type="ChEBI" id="CHEBI:83421"/>
        <dbReference type="ChEBI" id="CHEBI:456216"/>
        <dbReference type="EC" id="2.7.11.1"/>
    </reaction>
</comment>
<organism evidence="13 14">
    <name type="scientific">Carassius auratus</name>
    <name type="common">Goldfish</name>
    <dbReference type="NCBI Taxonomy" id="7957"/>
    <lineage>
        <taxon>Eukaryota</taxon>
        <taxon>Metazoa</taxon>
        <taxon>Chordata</taxon>
        <taxon>Craniata</taxon>
        <taxon>Vertebrata</taxon>
        <taxon>Euteleostomi</taxon>
        <taxon>Actinopterygii</taxon>
        <taxon>Neopterygii</taxon>
        <taxon>Teleostei</taxon>
        <taxon>Ostariophysi</taxon>
        <taxon>Cypriniformes</taxon>
        <taxon>Cyprinidae</taxon>
        <taxon>Cyprininae</taxon>
        <taxon>Carassius</taxon>
    </lineage>
</organism>
<evidence type="ECO:0000259" key="11">
    <source>
        <dbReference type="PROSITE" id="PS50011"/>
    </source>
</evidence>
<reference evidence="14" key="1">
    <citation type="submission" date="2025-08" db="UniProtKB">
        <authorList>
            <consortium name="RefSeq"/>
        </authorList>
    </citation>
    <scope>IDENTIFICATION</scope>
    <source>
        <strain evidence="14">Wakin</strain>
        <tissue evidence="14">Muscle</tissue>
    </source>
</reference>
<dbReference type="Gene3D" id="3.30.200.20">
    <property type="entry name" value="Phosphorylase Kinase, domain 1"/>
    <property type="match status" value="1"/>
</dbReference>
<evidence type="ECO:0000256" key="4">
    <source>
        <dbReference type="ARBA" id="ARBA00022741"/>
    </source>
</evidence>
<dbReference type="GO" id="GO:0000226">
    <property type="term" value="P:microtubule cytoskeleton organization"/>
    <property type="evidence" value="ECO:0007669"/>
    <property type="project" value="TreeGrafter"/>
</dbReference>
<dbReference type="Gene3D" id="1.10.510.10">
    <property type="entry name" value="Transferase(Phosphotransferase) domain 1"/>
    <property type="match status" value="1"/>
</dbReference>
<feature type="domain" description="Protein kinase" evidence="11">
    <location>
        <begin position="1"/>
        <end position="218"/>
    </location>
</feature>
<evidence type="ECO:0000256" key="8">
    <source>
        <dbReference type="ARBA" id="ARBA00048679"/>
    </source>
</evidence>
<feature type="region of interest" description="Disordered" evidence="10">
    <location>
        <begin position="684"/>
        <end position="774"/>
    </location>
</feature>
<evidence type="ECO:0000256" key="6">
    <source>
        <dbReference type="ARBA" id="ARBA00022840"/>
    </source>
</evidence>
<evidence type="ECO:0000256" key="9">
    <source>
        <dbReference type="PROSITE-ProRule" id="PRU10141"/>
    </source>
</evidence>
<dbReference type="InterPro" id="IPR000719">
    <property type="entry name" value="Prot_kinase_dom"/>
</dbReference>
<keyword evidence="5 14" id="KW-0418">Kinase</keyword>
<proteinExistence type="predicted"/>
<dbReference type="SUPFAM" id="SSF56112">
    <property type="entry name" value="Protein kinase-like (PK-like)"/>
    <property type="match status" value="1"/>
</dbReference>
<comment type="catalytic activity">
    <reaction evidence="7">
        <text>L-threonyl-[protein] + ATP = O-phospho-L-threonyl-[protein] + ADP + H(+)</text>
        <dbReference type="Rhea" id="RHEA:46608"/>
        <dbReference type="Rhea" id="RHEA-COMP:11060"/>
        <dbReference type="Rhea" id="RHEA-COMP:11605"/>
        <dbReference type="ChEBI" id="CHEBI:15378"/>
        <dbReference type="ChEBI" id="CHEBI:30013"/>
        <dbReference type="ChEBI" id="CHEBI:30616"/>
        <dbReference type="ChEBI" id="CHEBI:61977"/>
        <dbReference type="ChEBI" id="CHEBI:456216"/>
        <dbReference type="EC" id="2.7.11.1"/>
    </reaction>
</comment>
<keyword evidence="6 9" id="KW-0067">ATP-binding</keyword>
<feature type="binding site" evidence="9">
    <location>
        <position position="50"/>
    </location>
    <ligand>
        <name>ATP</name>
        <dbReference type="ChEBI" id="CHEBI:30616"/>
    </ligand>
</feature>
<dbReference type="InterPro" id="IPR017441">
    <property type="entry name" value="Protein_kinase_ATP_BS"/>
</dbReference>
<feature type="compositionally biased region" description="Polar residues" evidence="10">
    <location>
        <begin position="704"/>
        <end position="722"/>
    </location>
</feature>
<evidence type="ECO:0000313" key="13">
    <source>
        <dbReference type="Proteomes" id="UP000515129"/>
    </source>
</evidence>
<feature type="domain" description="UBA" evidence="12">
    <location>
        <begin position="244"/>
        <end position="284"/>
    </location>
</feature>
<dbReference type="PROSITE" id="PS00107">
    <property type="entry name" value="PROTEIN_KINASE_ATP"/>
    <property type="match status" value="1"/>
</dbReference>
<sequence length="795" mass="88604">MVMAAQDQKPSQRAPVRVGFYDIERTLGKGNFAVVKLARHRITKSEVAIKIIDKTQLDAVNLEKIYREVEIMKLLDHPHIIKLYQVMETKNMLYLVTEYAKNGEIFDFGFGNFFRPGEPLTTWCGSPPYAAPEVFEGQQYEGPQLDIWSMGVVLYVLVCGALPFDGPSLPVLRQRVLEGRFRIPYFMSEDCEHLIRKMLVLDPAKRLSLSQIKEHRWMVQEVPSQRPVLYRQGLQCESKSGLGEHSEQVLRLMHSLGIDQQKTIESLQNKSYNHFAAIYYLLVERLKAHRSSFPVEQRLHASQRRPSTVAEQTVVKTIAVPSQAGVPPQAAHHLRSPALLQSTTDTFTFPQTPASPDQTLMEEDVATPKVDGCLLDPLPPVVVRKASGSLPSNVMETSIDEGIEAEEEHAVPLAPFHTARFSQRRHTLSEVTNQPAVLPITGLNPSLGSMDSDYSMGSTQSDFSLPEENPALKDVLNATPASRTAPVFLGMKPPEPTLQPLNSEGQGAHNPSLVSFREGRRASDTSLTQGLVAFRQHLQNLARTKGFLELNKAQIVLGDGGGGGKPSISPQELLEPHHPFSHQGEGRQCPSGKDTLTFTGKMHPYLLSRRQSLETQYLAQRLQRASQLASGLGSGQMFCKEAAPRTLEQQLQEHRLQQKRLYLQKQSQVQAYFHQMQLAEDVYRPPQDSRDPQNSSSPLSSPPFTWTQTLTPFLGPATSTLSYGPKPARFPDWPPPPDNCTNYTPSLPTEPLYAWSPAQPGKAENPSTQPAPETPFLDREMMETVEAPQGCVLVN</sequence>
<gene>
    <name evidence="14" type="primary">sik2a</name>
</gene>
<dbReference type="InterPro" id="IPR015940">
    <property type="entry name" value="UBA"/>
</dbReference>
<dbReference type="CDD" id="cd14409">
    <property type="entry name" value="UBA_SIK2"/>
    <property type="match status" value="1"/>
</dbReference>
<dbReference type="InterPro" id="IPR057380">
    <property type="entry name" value="UBA_SIK1/2/3"/>
</dbReference>
<name>A0A6P6KAR5_CARAU</name>
<dbReference type="Pfam" id="PF23312">
    <property type="entry name" value="UBA_SIK3"/>
    <property type="match status" value="1"/>
</dbReference>
<dbReference type="AlphaFoldDB" id="A0A6P6KAR5"/>
<dbReference type="Pfam" id="PF00069">
    <property type="entry name" value="Pkinase"/>
    <property type="match status" value="1"/>
</dbReference>
<accession>A0A6P6KAR5</accession>
<dbReference type="GO" id="GO:0005737">
    <property type="term" value="C:cytoplasm"/>
    <property type="evidence" value="ECO:0007669"/>
    <property type="project" value="TreeGrafter"/>
</dbReference>
<dbReference type="RefSeq" id="XP_026068217.1">
    <property type="nucleotide sequence ID" value="XM_026212432.1"/>
</dbReference>
<dbReference type="PANTHER" id="PTHR24346">
    <property type="entry name" value="MAP/MICROTUBULE AFFINITY-REGULATING KINASE"/>
    <property type="match status" value="1"/>
</dbReference>
<evidence type="ECO:0000256" key="10">
    <source>
        <dbReference type="SAM" id="MobiDB-lite"/>
    </source>
</evidence>
<evidence type="ECO:0000256" key="7">
    <source>
        <dbReference type="ARBA" id="ARBA00047899"/>
    </source>
</evidence>
<dbReference type="PROSITE" id="PS50011">
    <property type="entry name" value="PROTEIN_KINASE_DOM"/>
    <property type="match status" value="1"/>
</dbReference>
<evidence type="ECO:0000259" key="12">
    <source>
        <dbReference type="PROSITE" id="PS50030"/>
    </source>
</evidence>
<dbReference type="InterPro" id="IPR011009">
    <property type="entry name" value="Kinase-like_dom_sf"/>
</dbReference>
<evidence type="ECO:0000256" key="2">
    <source>
        <dbReference type="ARBA" id="ARBA00022527"/>
    </source>
</evidence>
<keyword evidence="13" id="KW-1185">Reference proteome</keyword>
<dbReference type="GO" id="GO:0035556">
    <property type="term" value="P:intracellular signal transduction"/>
    <property type="evidence" value="ECO:0007669"/>
    <property type="project" value="TreeGrafter"/>
</dbReference>
<evidence type="ECO:0000256" key="1">
    <source>
        <dbReference type="ARBA" id="ARBA00012513"/>
    </source>
</evidence>
<keyword evidence="4 9" id="KW-0547">Nucleotide-binding</keyword>
<dbReference type="CTD" id="100126142"/>
<dbReference type="FunFam" id="3.30.200.20:FF:000003">
    <property type="entry name" value="Non-specific serine/threonine protein kinase"/>
    <property type="match status" value="1"/>
</dbReference>
<evidence type="ECO:0000256" key="5">
    <source>
        <dbReference type="ARBA" id="ARBA00022777"/>
    </source>
</evidence>
<protein>
    <recommendedName>
        <fullName evidence="1">non-specific serine/threonine protein kinase</fullName>
        <ecNumber evidence="1">2.7.11.1</ecNumber>
    </recommendedName>
</protein>
<evidence type="ECO:0000313" key="14">
    <source>
        <dbReference type="RefSeq" id="XP_026068217.1"/>
    </source>
</evidence>